<evidence type="ECO:0000256" key="9">
    <source>
        <dbReference type="SAM" id="MobiDB-lite"/>
    </source>
</evidence>
<evidence type="ECO:0000256" key="8">
    <source>
        <dbReference type="ARBA" id="ARBA00023242"/>
    </source>
</evidence>
<dbReference type="Gene3D" id="1.25.40.570">
    <property type="match status" value="1"/>
</dbReference>
<dbReference type="GO" id="GO:0008180">
    <property type="term" value="C:COP9 signalosome"/>
    <property type="evidence" value="ECO:0007669"/>
    <property type="project" value="UniProtKB-KW"/>
</dbReference>
<keyword evidence="8" id="KW-0539">Nucleus</keyword>
<evidence type="ECO:0000256" key="6">
    <source>
        <dbReference type="ARBA" id="ARBA00022490"/>
    </source>
</evidence>
<dbReference type="EMBL" id="LCWF01000056">
    <property type="protein sequence ID" value="KKY24806.1"/>
    <property type="molecule type" value="Genomic_DNA"/>
</dbReference>
<sequence length="502" mass="57580">MADSDDDFMQDSDNEQYDFEYEDDDDDEGGDIDIENKYYNAKQLKVDEPEDAITEFLGVPALEPEKGDWGFKGLKQAIKLEFRLGRYDDAIEHYRELLTYVKSAVTRNYSEKSINNMLDSIEKGAEDQKAYKCMEQFYSSTLSSFQSTNNERLWLKTNVKLARLWLDRKQYDQLSRKVRELHKACQREDGTDDPAKGTYALEVYALEIQMYAETRNNKRLKALYQRALTVRSAVPHPKIMGIIRECGGKMHMSEENWKEAYSDFFESFRNYDEAGSMQRIQVLKYLVLTTMLMKSDINPFDSQETKPYKNDPRIAAMTNLVDAYQRDDIHRYEAILRENDDVLSDPFIAENIDEVSRYMRTKAILKLIAPYTRFTLAFIAKQIKIPVAEVQDILGVLIVDKKLNAKINQENGTVIVDNTGDSDRLERLRDWTSAIENLWTTLLNDGEGFKSDDGPHLMGGGGSTFQPDFGDGSFGSGSSSAFPARRGKGYKGAKMPKLGRVY</sequence>
<keyword evidence="12" id="KW-1185">Reference proteome</keyword>
<dbReference type="SUPFAM" id="SSF46785">
    <property type="entry name" value="Winged helix' DNA-binding domain"/>
    <property type="match status" value="1"/>
</dbReference>
<name>A0A0G2ERL5_PHACM</name>
<dbReference type="InterPro" id="IPR036390">
    <property type="entry name" value="WH_DNA-bd_sf"/>
</dbReference>
<evidence type="ECO:0000256" key="3">
    <source>
        <dbReference type="ARBA" id="ARBA00009318"/>
    </source>
</evidence>
<evidence type="ECO:0000256" key="7">
    <source>
        <dbReference type="ARBA" id="ARBA00022790"/>
    </source>
</evidence>
<dbReference type="GO" id="GO:0005737">
    <property type="term" value="C:cytoplasm"/>
    <property type="evidence" value="ECO:0007669"/>
    <property type="project" value="UniProtKB-SubCell"/>
</dbReference>
<organism evidence="11 12">
    <name type="scientific">Phaeomoniella chlamydospora</name>
    <name type="common">Phaeoacremonium chlamydosporum</name>
    <dbReference type="NCBI Taxonomy" id="158046"/>
    <lineage>
        <taxon>Eukaryota</taxon>
        <taxon>Fungi</taxon>
        <taxon>Dikarya</taxon>
        <taxon>Ascomycota</taxon>
        <taxon>Pezizomycotina</taxon>
        <taxon>Eurotiomycetes</taxon>
        <taxon>Chaetothyriomycetidae</taxon>
        <taxon>Phaeomoniellales</taxon>
        <taxon>Phaeomoniellaceae</taxon>
        <taxon>Phaeomoniella</taxon>
    </lineage>
</organism>
<dbReference type="InterPro" id="IPR050871">
    <property type="entry name" value="26S_Proteasome/COP9_Components"/>
</dbReference>
<evidence type="ECO:0000259" key="10">
    <source>
        <dbReference type="PROSITE" id="PS50250"/>
    </source>
</evidence>
<comment type="caution">
    <text evidence="11">The sequence shown here is derived from an EMBL/GenBank/DDBJ whole genome shotgun (WGS) entry which is preliminary data.</text>
</comment>
<dbReference type="SMART" id="SM00088">
    <property type="entry name" value="PINT"/>
    <property type="match status" value="1"/>
</dbReference>
<accession>A0A0G2ERL5</accession>
<protein>
    <recommendedName>
        <fullName evidence="5">COP9 signalosome complex subunit 2</fullName>
    </recommendedName>
</protein>
<feature type="region of interest" description="Disordered" evidence="9">
    <location>
        <begin position="1"/>
        <end position="32"/>
    </location>
</feature>
<evidence type="ECO:0000256" key="2">
    <source>
        <dbReference type="ARBA" id="ARBA00004496"/>
    </source>
</evidence>
<gene>
    <name evidence="11" type="ORF">UCRPC4_g02336</name>
</gene>
<dbReference type="InterPro" id="IPR000717">
    <property type="entry name" value="PCI_dom"/>
</dbReference>
<proteinExistence type="inferred from homology"/>
<comment type="subcellular location">
    <subcellularLocation>
        <location evidence="2">Cytoplasm</location>
    </subcellularLocation>
    <subcellularLocation>
        <location evidence="1">Nucleus</location>
    </subcellularLocation>
</comment>
<keyword evidence="6" id="KW-0963">Cytoplasm</keyword>
<feature type="domain" description="PCI" evidence="10">
    <location>
        <begin position="253"/>
        <end position="421"/>
    </location>
</feature>
<dbReference type="AlphaFoldDB" id="A0A0G2ERL5"/>
<dbReference type="SMART" id="SM00753">
    <property type="entry name" value="PAM"/>
    <property type="match status" value="1"/>
</dbReference>
<reference evidence="11 12" key="2">
    <citation type="submission" date="2015-05" db="EMBL/GenBank/DDBJ databases">
        <authorList>
            <person name="Morales-Cruz A."/>
            <person name="Amrine K.C."/>
            <person name="Cantu D."/>
        </authorList>
    </citation>
    <scope>NUCLEOTIDE SEQUENCE [LARGE SCALE GENOMIC DNA]</scope>
    <source>
        <strain evidence="11">UCRPC4</strain>
    </source>
</reference>
<comment type="similarity">
    <text evidence="3">Belongs to the CSN2 family.</text>
</comment>
<dbReference type="PANTHER" id="PTHR10678">
    <property type="entry name" value="26S PROTEASOME NON-ATPASE REGULATORY SUBUNIT 11/COP9 SIGNALOSOME COMPLEX SUBUNIT 2"/>
    <property type="match status" value="1"/>
</dbReference>
<dbReference type="PROSITE" id="PS50250">
    <property type="entry name" value="PCI"/>
    <property type="match status" value="1"/>
</dbReference>
<comment type="subunit">
    <text evidence="4">Component of the COP9 signalosome (CSN) complex.</text>
</comment>
<evidence type="ECO:0000313" key="11">
    <source>
        <dbReference type="EMBL" id="KKY24806.1"/>
    </source>
</evidence>
<dbReference type="FunFam" id="1.25.40.570:FF:000006">
    <property type="entry name" value="COP9 signalosome complex subunit 2"/>
    <property type="match status" value="1"/>
</dbReference>
<dbReference type="Pfam" id="PF01399">
    <property type="entry name" value="PCI"/>
    <property type="match status" value="1"/>
</dbReference>
<evidence type="ECO:0000313" key="12">
    <source>
        <dbReference type="Proteomes" id="UP000053317"/>
    </source>
</evidence>
<evidence type="ECO:0000256" key="4">
    <source>
        <dbReference type="ARBA" id="ARBA00011098"/>
    </source>
</evidence>
<evidence type="ECO:0000256" key="1">
    <source>
        <dbReference type="ARBA" id="ARBA00004123"/>
    </source>
</evidence>
<reference evidence="11 12" key="1">
    <citation type="submission" date="2015-05" db="EMBL/GenBank/DDBJ databases">
        <title>Distinctive expansion of gene families associated with plant cell wall degradation and secondary metabolism in the genomes of grapevine trunk pathogens.</title>
        <authorList>
            <person name="Lawrence D.P."/>
            <person name="Travadon R."/>
            <person name="Rolshausen P.E."/>
            <person name="Baumgartner K."/>
        </authorList>
    </citation>
    <scope>NUCLEOTIDE SEQUENCE [LARGE SCALE GENOMIC DNA]</scope>
    <source>
        <strain evidence="11">UCRPC4</strain>
    </source>
</reference>
<dbReference type="Proteomes" id="UP000053317">
    <property type="component" value="Unassembled WGS sequence"/>
</dbReference>
<evidence type="ECO:0000256" key="5">
    <source>
        <dbReference type="ARBA" id="ARBA00014879"/>
    </source>
</evidence>
<keyword evidence="7" id="KW-0736">Signalosome</keyword>
<dbReference type="OrthoDB" id="194139at2759"/>